<dbReference type="Gene3D" id="1.10.1330.10">
    <property type="entry name" value="Dockerin domain"/>
    <property type="match status" value="1"/>
</dbReference>
<feature type="region of interest" description="Disordered" evidence="20">
    <location>
        <begin position="3982"/>
        <end position="4005"/>
    </location>
</feature>
<protein>
    <recommendedName>
        <fullName evidence="28">Fibrocystin-L</fullName>
    </recommendedName>
</protein>
<comment type="caution">
    <text evidence="26">The sequence shown here is derived from an EMBL/GenBank/DDBJ whole genome shotgun (WGS) entry which is preliminary data.</text>
</comment>
<evidence type="ECO:0000256" key="11">
    <source>
        <dbReference type="ARBA" id="ARBA00022833"/>
    </source>
</evidence>
<keyword evidence="12 18" id="KW-0106">Calcium</keyword>
<feature type="compositionally biased region" description="Polar residues" evidence="20">
    <location>
        <begin position="6302"/>
        <end position="6323"/>
    </location>
</feature>
<dbReference type="InterPro" id="IPR008972">
    <property type="entry name" value="Cupredoxin"/>
</dbReference>
<dbReference type="FunFam" id="2.60.40.60:FF:000015">
    <property type="entry name" value="FAT atypical cadherin 1"/>
    <property type="match status" value="3"/>
</dbReference>
<dbReference type="Pfam" id="PF01753">
    <property type="entry name" value="zf-MYND"/>
    <property type="match status" value="1"/>
</dbReference>
<dbReference type="InterPro" id="IPR055401">
    <property type="entry name" value="CEMIP_beta-hel_dom"/>
</dbReference>
<dbReference type="Gene3D" id="2.60.40.60">
    <property type="entry name" value="Cadherins"/>
    <property type="match status" value="7"/>
</dbReference>
<dbReference type="CDD" id="cd11304">
    <property type="entry name" value="Cadherin_repeat"/>
    <property type="match status" value="7"/>
</dbReference>
<feature type="compositionally biased region" description="Polar residues" evidence="20">
    <location>
        <begin position="6354"/>
        <end position="6369"/>
    </location>
</feature>
<feature type="domain" description="Cadherin" evidence="22">
    <location>
        <begin position="4887"/>
        <end position="4995"/>
    </location>
</feature>
<keyword evidence="9" id="KW-0677">Repeat</keyword>
<evidence type="ECO:0000256" key="17">
    <source>
        <dbReference type="ARBA" id="ARBA00023273"/>
    </source>
</evidence>
<evidence type="ECO:0000256" key="10">
    <source>
        <dbReference type="ARBA" id="ARBA00022771"/>
    </source>
</evidence>
<keyword evidence="11" id="KW-0862">Zinc</keyword>
<dbReference type="PANTHER" id="PTHR46769:SF2">
    <property type="entry name" value="FIBROCYSTIN-L ISOFORM 2 PRECURSOR-RELATED"/>
    <property type="match status" value="1"/>
</dbReference>
<dbReference type="Pfam" id="PF24606">
    <property type="entry name" value="CEMIP_beta-hel"/>
    <property type="match status" value="2"/>
</dbReference>
<accession>A0A3M6UHX3</accession>
<organism evidence="26 27">
    <name type="scientific">Pocillopora damicornis</name>
    <name type="common">Cauliflower coral</name>
    <name type="synonym">Millepora damicornis</name>
    <dbReference type="NCBI Taxonomy" id="46731"/>
    <lineage>
        <taxon>Eukaryota</taxon>
        <taxon>Metazoa</taxon>
        <taxon>Cnidaria</taxon>
        <taxon>Anthozoa</taxon>
        <taxon>Hexacorallia</taxon>
        <taxon>Scleractinia</taxon>
        <taxon>Astrocoeniina</taxon>
        <taxon>Pocilloporidae</taxon>
        <taxon>Pocillopora</taxon>
    </lineage>
</organism>
<feature type="compositionally biased region" description="Basic residues" evidence="20">
    <location>
        <begin position="6324"/>
        <end position="6335"/>
    </location>
</feature>
<evidence type="ECO:0000256" key="2">
    <source>
        <dbReference type="ARBA" id="ARBA00004236"/>
    </source>
</evidence>
<dbReference type="Gene3D" id="6.10.140.2220">
    <property type="match status" value="1"/>
</dbReference>
<proteinExistence type="predicted"/>
<dbReference type="Gene3D" id="2.60.40.10">
    <property type="entry name" value="Immunoglobulins"/>
    <property type="match status" value="13"/>
</dbReference>
<dbReference type="OrthoDB" id="5956691at2759"/>
<evidence type="ECO:0000256" key="13">
    <source>
        <dbReference type="ARBA" id="ARBA00022989"/>
    </source>
</evidence>
<dbReference type="EMBL" id="RCHS01001483">
    <property type="protein sequence ID" value="RMX53262.1"/>
    <property type="molecule type" value="Genomic_DNA"/>
</dbReference>
<dbReference type="SUPFAM" id="SSF51126">
    <property type="entry name" value="Pectin lyase-like"/>
    <property type="match status" value="2"/>
</dbReference>
<name>A0A3M6UHX3_POCDA</name>
<keyword evidence="16" id="KW-0325">Glycoprotein</keyword>
<dbReference type="SUPFAM" id="SSF144232">
    <property type="entry name" value="HIT/MYND zinc finger-like"/>
    <property type="match status" value="1"/>
</dbReference>
<evidence type="ECO:0000256" key="5">
    <source>
        <dbReference type="ARBA" id="ARBA00022536"/>
    </source>
</evidence>
<feature type="domain" description="Cadherin" evidence="22">
    <location>
        <begin position="4996"/>
        <end position="5103"/>
    </location>
</feature>
<dbReference type="Gene3D" id="2.60.40.420">
    <property type="entry name" value="Cupredoxins - blue copper proteins"/>
    <property type="match status" value="1"/>
</dbReference>
<dbReference type="Pfam" id="PF01833">
    <property type="entry name" value="TIG"/>
    <property type="match status" value="13"/>
</dbReference>
<evidence type="ECO:0000313" key="27">
    <source>
        <dbReference type="Proteomes" id="UP000275408"/>
    </source>
</evidence>
<dbReference type="InterPro" id="IPR012334">
    <property type="entry name" value="Pectin_lyas_fold"/>
</dbReference>
<dbReference type="SMART" id="SM00710">
    <property type="entry name" value="PbH1"/>
    <property type="match status" value="10"/>
</dbReference>
<keyword evidence="14 21" id="KW-0472">Membrane</keyword>
<dbReference type="PROSITE" id="PS50865">
    <property type="entry name" value="ZF_MYND_2"/>
    <property type="match status" value="1"/>
</dbReference>
<feature type="domain" description="PA14" evidence="25">
    <location>
        <begin position="318"/>
        <end position="474"/>
    </location>
</feature>
<dbReference type="Gene3D" id="2.60.120.1560">
    <property type="match status" value="1"/>
</dbReference>
<dbReference type="PROSITE" id="PS00232">
    <property type="entry name" value="CADHERIN_1"/>
    <property type="match status" value="3"/>
</dbReference>
<feature type="region of interest" description="Disordered" evidence="20">
    <location>
        <begin position="4045"/>
        <end position="4068"/>
    </location>
</feature>
<sequence length="6580" mass="719103">MPGDEEPKKGPQGGRVTQITPTTGSLLGATTLTIHGEGFAQNQFNEFEKELGNNVTLVSLSRAHVVPCDVILYYTTPYRIVCQTRPSPSGEDSYNVRVSVDGKWLHNTDENVYCGGECLFKYSETKTPTITSITPKYGLPGIFEIYCFTTGSLLKIRGRMFTDQVIETESFDPELPSIERIFAGADLCEAKDPETDQLYGMKIEDQNAKTGYIKCKPVSPMIGSERASFLVSGYGRSRMSKDVISVDSQDKLYLFQTHADVIHVSPAVGSTAGGTVLSIKGKGFDEIANKVSVEVAGVPCEIQSIEKDIIKCQTNEALQSTADNVEFYAGNRGLLSEKWNHTSSFSVSGLRKMASEVLPEASSTSFSDRLRGFFVPPSDNNYTFFIQTNHRAELYLSINESAKAKTKIASCFKPSASWSEFPEQKSAVISLRKGQHYYLEAVHVQGSGKSHVMIGVKIQNTRHVNSQTGLAVNEKQQIHLKSVKRPEKQVINITSWDDGKLFEVQVVNIIMSCNQTKGNNTLREEVFFLSYDGDNTAPLPLNIMTAETFQRAINNLTTIRKQGKVNVTELVASNKSTFYRVTFLFKDPENTKMLRSNVTWVNITRLQKGVPGNYFWKLTFAGRISKNIHVNATENDVKQQLLDMIGWHCSYQTPPDRAYYYNGFEIPSLGPEYGERVLKPTANCGRFSLKNPKYIFLGGQTKDKFGRVLQGYEVARYKQLCFSYKGKMKDFISFRISYTDKFGADRQSWRKYSIMTISDGKWHQLCMNVHDRVLLDTNVKADLRYKIYIEVVKVSRELEADISIDDVFIWSEPVLVQRLLHPAEPGGNIIESVDVRSLGPSAWSVSMTPSSCGTGIELLQIADAILVSGNTTSNQAVFRPTNSTGDTSMSVSRGQAATPPVGGTFDIFFENYRVTGIPANISAEQLRSTLESNFNIGKVSVSGFGTCASYSWTIEWATTGGDQPALVVDGNGLTGNNVSIKAVTIDDGGLFLRPIPGDMLRVAERKPQVTVTFNNIPSSCFNRNCSFTFSSSITPSLSSISPQRGTRGTLVTLTGNGFTTNAQEVNVTIGEAPCHVTSISETTIKCTAGQSSGGSHDVFVKIGNQGFAKHVSGQIRFTYEVHVSGIKPNKGSIGGGTYVVIAGDGFGLMLENGSVTIGGSVCSILSVNLTEISCVTTPHDVSNASITVAINGKIGTLSNAFWYDSGVTPLISSMSIVEGGVSGGAEIFIQGSGFGVQKGTITIGSRPCDVSLYSNFLIKCTTPANAPGTYDVLICVDGKGCAVDATMGFRPPKFKYVLEVTGVSPSHGSIFGGTVLTVVGRGFSENASVISVNIGDVPCKVLSSRNTEILCKTDASSVTHHVDNTGLHPEYGIGYAWNPQTITINAGDFVKWQWTSPELSGLSYGVQQTRDASSAVYDGKGFKSSRSGSGHFTQKFNLPGTNFYSSGAVDPYGAIVMKGKIVVNDFKSKSMKVKVQVGGVLAPYNSSVFNFPVAGSSECQSGVMNAIPHCTPTDPLPSNQSSFSFKFWKCSTPEVTSISPNSGTSSTLLTLTGKGFGLINCQNEVKIGSSYCTIQSSAEDKITCLVTSGNQLSSGSPHSVYLRVNNRGIAVIKVENGKNASFTLQPRIQTVFPQVGSMMGGSILTITGDGFSPVPEVQVGGVPCQILTSSYTQLKCQTAAGKASQVLPVVVKVNGMESNCGSSCTFTYSDAKTARIDSVIPSVIVGDENIIRIYGSGLPSGASDLEIKIGKTPCIVTSSSQFAASCRVGPVVAGKHDLKIRHGTQGFAMFEAGAPNLIDSLAVVSSITPTEGSIMGGTELSIKGSGFDPTAGRTIVKIGTNYCSVERVTSSEVVCRTSNHDPGSYEVIVTANSITFPRLRYAFRTFITPYVKSVSPALGNGGQTVSIYGAGFSSNTAYMHLTIANVSCNVVSTSETHVTCVLGNSPAGIYSVKLHVKGKGLAAYPNLIPVTLIYEISLDSISPNDSGLGGGRIVSIKGHGFDSSTVVRICDNVCVIVNSSLNEIYCEVPSYTGQTGSPNINCSVSVVGKNEVSSSKSGFFAYRETLTSRITSVSPSRGGTGGGVQLTILGNGFSPNKDRNKVFIAGIPCKMTYFTKTEIRCTTGPRKGTIETKVRVEVDGKGMATQDQADFQYIDVWSSPYTWGYKNPPGKGDGVVIPAGQTILLDVDTPVFSFLVIRGELIFDEKNIALNSEKILVVDGGKLQVGTETKPFEHKAKIILHGHLHNKRLPIFGTKVLAVREGTLDLHGKVVPITWTNLAKTALPGDTQLILKHSVTWKIGDQIVLASTSRTQRENEEFNITNLSADGRSIGIAPPVKHKHISIVQTIAGRTIETRAEVGLLTRNVVVEGSENDEWTEIIPECPEGFDPGLFAVQTCYQGRYGKSMGSEQFGSQIMINARMQSEGLVTGRISYVEVRKAGQAFGLGRYPIHFHLSGNVSGSYVRGCSIHHTFNRAVTIHGVTGLLVEHNVAYHVMGHAFFIEDGIETGNTIQYNLGVFVQTSSTLLITDVTPATFWVTNPNNTVRHNAAASGSHHGFWYNLPNFPGGPSFTTSVCPKKSPLGEFQNNTAHSFGRYGLWIFKEYFPMRGGSCDSSIPEPAKFFTLLAYNNLKGFEVTSGGAIQTINFTVIDNSEAGLEFTDLNAPWGDNGPLVKDSLVVGHSAVSEGPSACTLGGIVTPQSSHLTVSGTTFVNFDSPSCAALRACSFCEARQGGFTTRFEKIRFVSAPNKAAFKWEHEAVFEDLDGTLTGLSGGGSILPSNPNLPPKHCSQSPAASVSRVSGSICDSTIRFRRMAWNNPLPSSLLYRDALLSNEHGTSYVPWRFMRLTHDQGWMSTIILGQNYNFSFDNAPQLTNISYSAVFYEFGAQDYVWMTHPMKQLPDMISTTGRYINMSSSLPSPNASNGDWFYNNETKTLTYIVSGKGGLGVGATNIDIGMHGSVPSIQKLQSNALLSQVYRCFFKDCIKPIPPPPPEKRPLEYLRWSDPEAWYGTDPGYGGYNKQLPHDGDNVIIQQHWWMVADTELPYMRKLFVYGTLELEPYMDFVLNATYIVIGEGGNLIIGWEDQPMIGNVVINLNGNWDTPDIPVQGGPNVGSKALAIFGNLEMHGLNRTVYWTCLSKTADPGNSIIYVKKEVDWKPGEKIVIAPTSYEPYDTEIHTIVFVYPDRKTLQLNNTLKYKHLAESYSTGTWNYSLVAEVGLLTRNIVIKGADDAGYVLDKQSFGSRVLISSFHDMVSSNRRVRMENVEFHHCGQEGWNDYFDPRYCLALLDVGNLKSSYIRGNSFHDGFNTAIGVFGTHELTVVDNVIHHTVGSSVRVWGTNNKVLRNLAVLSVSPATYKGRHEVNNKLWHASFDISKASSIVLRDNAAAGSERIGFHIRGETCYSDSPGGSWESNTVHTTLHGIHIGYSDGLPECLKIANFVVWKSWDFGVFGFPTSRVILQDTVVVDNNIGILINVWRPPALSHVTADKFVHLDRVLIVGTSPSFDCASDSIAPRNSHITKQVRAPRYRGGGNTGFMLSTFTSGPGLAPEKAWHGINAYPAIRGVVRLNNVGFSYFGTQCGRDSVVFTTNPKSPDAFHPVEARGISLQNVDNDKLIYIPPSNIAWINPSDCIDMDCDGAKHVLIKDFDGTLTGTSGGSVISKADYEWNGDPRRGLGDYRMPRALLTSLDGSRLNASVVAPRHGIVRGTHAQNFCSWNAAWNGYKCSKLDYHMFIIESLDADTELRRLSPVALSSNGYTDLLNGPMDHGCCFGYACMERISTFFSIVATQQNYTIYFTGTNPQSLRLTLLNANGSQALRVAIRYTTPQRLDVYRTGAFIFPTNANFNEKNFSYKKKDPKLPDNQFEPTLNSISGANYYDRESHLLYVVVKGNVHVDIRTAPVVQVKLGSKPVHFNDFFEKNLVQNMASLLNIDESRIRVVEIVNAAEKNRRRRRTSNDEVMTVTIEIGDPPERHISYTPENTFAPGNSSSTSPPFVTATTTASPTMSPTEQYIGLQSLASKTVEAAQTGHMASSLNLDILSIEVTDPEPPRKLPEGWKRATPEEAGPKNGTWRFDQVEMMKEGNKSSPVHDYLIPARLVVVQQPGGANETVPFQIQPKLLMVDKLNRTVNMLGHSDREQWYVTASIKNGTGDPGAFLGGNTTVPFYDGWANFTNLNISHNGTNYVLEYRVSLPAEASFTSLSKPFEVKERILYFAVVRHPSDANETVLFGQQPLVEVRDAANGELVTNTGWKGRKWICKASLLNSKDYKGSLSGSSSVEFSGGIASFLDLAIDHEGNNYILIIKAFTIPLSRYQFSTNTTPFDVKERILELVITQQPGDCNDTVPCGHQPVLEIRDAATNVLVGNLGWRRRTWTILASMEEGAGNQVLLGQRKFQIPVSGRVEFSNFSFYDVATNYRMKFNVSVSPHSQAYSGILAISNSFDVKPRQFYLEVVTHIANANQSVPFGTQPVVEVRDMGTGRRAAPLKTPWWVTASLHANPKPRDSFLNGTFNVSVEKERAVFTNLLVSLYGLCYVLRFESSYGHVVLSAAFEVHYVNDYFPVFTPGNRTVHVDEGTAIGSYVIAIHATDNDIGSQGDVYYALDAGNINESFLINRTSGVIATAQRLDRETTAVYNLKVKAYDGAVEEKVRFSFELIVVHIGDLNDNAPRFTKNGFASRVNENENLNDIILHVDAMDRDAGANAKLRFSITSGNSDGYFDIKADTGDIIVKRSLDLEGPAPPSLNYSLGVHVTDLGSPPLSNSTIVVINIAPVNEFSPQLTHDQSAVVTVKENYDPGNGLVLMDVNATDNDFGVQGIVHYFIYSGDSDGTFVINSSSGVVTLTSSLDHETSPLHRLIIRASDSDPTGGARYTDFDLQVHVKDVNDNNPLFSNNLTTIQVPETLSTGEKATTFLATDLDSGENGRVSYVITAGNLEGYFGLNADTGDLTLQKSLDLESSRAPYPNFTLVVEAKDHGNPQLSNNVTFVLKVKSVNEFTPEFIHPGRSLQIPEDTAVGTLLCQVTAKDKDFGPDGFITYHILKGNEDRRFRIESSSGKIFIHAPLDREITSRYQLEIEASDWPVKIVNQRSSITFVNLSLTDINDNKPVFSKGSYYVAVKETVKVGSDVITMRASDTDAGSNGQVEYKIKSGNNHGFFEMNSNTGIITIRKSLDLETQQHVDDLLYTLTVEALDKGQAPLTSEVLVTIEIVSVNEFAPQLQHSASIYVKIPEDTAVGSIVADINGTDRDFGMDGQLSYSIIGGNEDVNFDINSKTGVIMVKKDLDYETIVRYTLVVRVSDNAPSAQRLSTVAKVTVRLTNVNDSGGVDVLIEDVISRISSPGDPAVAVGVAISSPISVLLLYENGNREKLSDDDNRLTFDDKSESRGLFSVVSADGKKIIAANRQGLLGHGVLIVRVHNIYNVRVQVNVVGFSSLQLSAVPYPTTKNSEVILKSLKRVGNRHGNVQSAALILYLILTDNSTYDVTKMISSSFNVISNDVGVKALVGPSPRNVLFVESVSTSGNISLIGMFSGRASSTLRLEISAEVITVNEIVAVEITGLRNQTLVGPAFATQGQVQVDFAMNDSSTFRVQNFSKFPGLVTFKSSQKEVALVDNMTGVVTLLSDYYDLVTVTVTPLQGQAEPQRSQFYCNTVPPVNGVDIGQEYGPAIPALKANQRITIPVRVNPGKAKLLAFDVKISFDESQVHFVELKRSFAYSYNYGQLHLADLTNPENASSHVADLVFDSLDNGVPTIQATVNILMDQNLGFIAGDYSPTLTICQNSMLGDVNEDCVFNIKDAAFTLAYSLAVEDNFNSEFGKMMLRRTTNKMLQVMDFNLNGVPERDDAYLLARANMDMVRFLKFFHTSVPDHRNNSTNCELEITAELSAQDGTKETNTDTQLYFEFASGSDILNVQLESTSFDTGELIATYDQEHELFGGIVKAGHRGERFIVMTKQSQIETENLGVSMIQVTKGAKWPEPVVTPLFTFSRDPTFPAPITVKLAPNAALVVTSGHSPQITVNVSESFTTCLDPPVMKNVMFVFRNDFSEVEGNKDTFMKTFIEDLTSKFPYAKIDNVRLARGSILVYFDITAQISQMDNALVALWDMIKSGYTLRVNNTEYQAQMVMRVDGQDYQRNDKVSQTEEDRSKFPTAAVTAVCGVVALGVIIGVAFFLCRKRVRQAKGKLSWKSASKINIIDSHSATQMSDKMGGTEMILFSELTNDCFESSDNETPPSSRPSSRNTSAQKGNFFKRKVRKVNSASSQASIEAWSENTSPALVRRTPQLALSSPTIDANFRDASILSRQTVKHKSDSQILVQENSSTEGSPINLSPQTPKRRQSPQKLRMRAQNGASFGSDSSDEELTRNGTPSSADSGTPTSKSLKDQSRRHFIFEKAVLYKRLMAQESPQTGSRDSSRPSSGHSTPRMNVTSLPPGYMGNNNDGNDITVEEESYTVRLPVNVLNTVAEGEGRKPFTKIGFVEFPSDATLGDIREILKREFFETLVERVFLFQDAMMADVEPSSEATTKSMYNLSVIIRFANKQEAALLFCPCGAAAHFQCSACHKRGYCGRDCQAKDWHRHKITCENEQVSSV</sequence>
<dbReference type="Pfam" id="PF00028">
    <property type="entry name" value="Cadherin"/>
    <property type="match status" value="7"/>
</dbReference>
<dbReference type="PROSITE" id="PS51820">
    <property type="entry name" value="PA14"/>
    <property type="match status" value="1"/>
</dbReference>
<feature type="region of interest" description="Disordered" evidence="20">
    <location>
        <begin position="6392"/>
        <end position="6427"/>
    </location>
</feature>
<dbReference type="InterPro" id="IPR020894">
    <property type="entry name" value="Cadherin_CS"/>
</dbReference>
<evidence type="ECO:0000256" key="4">
    <source>
        <dbReference type="ARBA" id="ARBA00022475"/>
    </source>
</evidence>
<evidence type="ECO:0000256" key="14">
    <source>
        <dbReference type="ARBA" id="ARBA00023136"/>
    </source>
</evidence>
<dbReference type="SUPFAM" id="SSF49313">
    <property type="entry name" value="Cadherin-like"/>
    <property type="match status" value="7"/>
</dbReference>
<dbReference type="GO" id="GO:0008270">
    <property type="term" value="F:zinc ion binding"/>
    <property type="evidence" value="ECO:0007669"/>
    <property type="project" value="UniProtKB-KW"/>
</dbReference>
<keyword evidence="8" id="KW-0732">Signal</keyword>
<dbReference type="CDD" id="cd00603">
    <property type="entry name" value="IPT_PCSR"/>
    <property type="match status" value="13"/>
</dbReference>
<evidence type="ECO:0000256" key="6">
    <source>
        <dbReference type="ARBA" id="ARBA00022692"/>
    </source>
</evidence>
<feature type="domain" description="Cadherin" evidence="22">
    <location>
        <begin position="4668"/>
        <end position="4776"/>
    </location>
</feature>
<keyword evidence="6 21" id="KW-0812">Transmembrane</keyword>
<feature type="compositionally biased region" description="Basic and acidic residues" evidence="20">
    <location>
        <begin position="4046"/>
        <end position="4064"/>
    </location>
</feature>
<evidence type="ECO:0000256" key="16">
    <source>
        <dbReference type="ARBA" id="ARBA00023180"/>
    </source>
</evidence>
<dbReference type="SMART" id="SM01225">
    <property type="entry name" value="G8"/>
    <property type="match status" value="2"/>
</dbReference>
<feature type="domain" description="Cadherin" evidence="22">
    <location>
        <begin position="5104"/>
        <end position="5213"/>
    </location>
</feature>
<feature type="domain" description="G8" evidence="24">
    <location>
        <begin position="2161"/>
        <end position="2280"/>
    </location>
</feature>
<dbReference type="FunFam" id="2.60.40.60:FF:000013">
    <property type="entry name" value="Cadherin EGF LAG seven-pass G-type receptor"/>
    <property type="match status" value="3"/>
</dbReference>
<dbReference type="InterPro" id="IPR052387">
    <property type="entry name" value="Fibrocystin"/>
</dbReference>
<dbReference type="SUPFAM" id="SSF49503">
    <property type="entry name" value="Cupredoxins"/>
    <property type="match status" value="1"/>
</dbReference>
<evidence type="ECO:0000259" key="23">
    <source>
        <dbReference type="PROSITE" id="PS50865"/>
    </source>
</evidence>
<feature type="domain" description="Cadherin" evidence="22">
    <location>
        <begin position="5215"/>
        <end position="5339"/>
    </location>
</feature>
<dbReference type="SUPFAM" id="SSF81296">
    <property type="entry name" value="E set domains"/>
    <property type="match status" value="13"/>
</dbReference>
<feature type="compositionally biased region" description="Low complexity" evidence="20">
    <location>
        <begin position="3986"/>
        <end position="4005"/>
    </location>
</feature>
<keyword evidence="27" id="KW-1185">Reference proteome</keyword>
<dbReference type="GO" id="GO:0007156">
    <property type="term" value="P:homophilic cell adhesion via plasma membrane adhesion molecules"/>
    <property type="evidence" value="ECO:0007669"/>
    <property type="project" value="InterPro"/>
</dbReference>
<gene>
    <name evidence="26" type="ORF">pdam_00019486</name>
</gene>
<feature type="domain" description="Cadherin" evidence="22">
    <location>
        <begin position="4561"/>
        <end position="4667"/>
    </location>
</feature>
<dbReference type="InterPro" id="IPR036439">
    <property type="entry name" value="Dockerin_dom_sf"/>
</dbReference>
<dbReference type="InterPro" id="IPR015919">
    <property type="entry name" value="Cadherin-like_sf"/>
</dbReference>
<dbReference type="InterPro" id="IPR006626">
    <property type="entry name" value="PbH1"/>
</dbReference>
<evidence type="ECO:0000256" key="1">
    <source>
        <dbReference type="ARBA" id="ARBA00004167"/>
    </source>
</evidence>
<keyword evidence="17" id="KW-0966">Cell projection</keyword>
<keyword evidence="13 21" id="KW-1133">Transmembrane helix</keyword>
<keyword evidence="10 19" id="KW-0863">Zinc-finger</keyword>
<feature type="region of interest" description="Disordered" evidence="20">
    <location>
        <begin position="6214"/>
        <end position="6246"/>
    </location>
</feature>
<feature type="domain" description="Cadherin" evidence="22">
    <location>
        <begin position="4778"/>
        <end position="4886"/>
    </location>
</feature>
<dbReference type="GO" id="GO:0042995">
    <property type="term" value="C:cell projection"/>
    <property type="evidence" value="ECO:0007669"/>
    <property type="project" value="UniProtKB-SubCell"/>
</dbReference>
<dbReference type="InterPro" id="IPR002893">
    <property type="entry name" value="Znf_MYND"/>
</dbReference>
<dbReference type="Pfam" id="PF10162">
    <property type="entry name" value="G8"/>
    <property type="match status" value="2"/>
</dbReference>
<reference evidence="26 27" key="1">
    <citation type="journal article" date="2018" name="Sci. Rep.">
        <title>Comparative analysis of the Pocillopora damicornis genome highlights role of immune system in coral evolution.</title>
        <authorList>
            <person name="Cunning R."/>
            <person name="Bay R.A."/>
            <person name="Gillette P."/>
            <person name="Baker A.C."/>
            <person name="Traylor-Knowles N."/>
        </authorList>
    </citation>
    <scope>NUCLEOTIDE SEQUENCE [LARGE SCALE GENOMIC DNA]</scope>
    <source>
        <strain evidence="26">RSMAS</strain>
        <tissue evidence="26">Whole animal</tissue>
    </source>
</reference>
<dbReference type="STRING" id="46731.A0A3M6UHX3"/>
<dbReference type="PROSITE" id="PS50268">
    <property type="entry name" value="CADHERIN_2"/>
    <property type="match status" value="7"/>
</dbReference>
<dbReference type="SMART" id="SM00112">
    <property type="entry name" value="CA"/>
    <property type="match status" value="7"/>
</dbReference>
<evidence type="ECO:0000256" key="19">
    <source>
        <dbReference type="PROSITE-ProRule" id="PRU00134"/>
    </source>
</evidence>
<feature type="region of interest" description="Disordered" evidence="20">
    <location>
        <begin position="1"/>
        <end position="22"/>
    </location>
</feature>
<dbReference type="InterPro" id="IPR019316">
    <property type="entry name" value="G8_domain"/>
</dbReference>
<evidence type="ECO:0000256" key="18">
    <source>
        <dbReference type="PROSITE-ProRule" id="PRU00043"/>
    </source>
</evidence>
<evidence type="ECO:0000256" key="9">
    <source>
        <dbReference type="ARBA" id="ARBA00022737"/>
    </source>
</evidence>
<keyword evidence="4" id="KW-1003">Cell membrane</keyword>
<evidence type="ECO:0000259" key="25">
    <source>
        <dbReference type="PROSITE" id="PS51820"/>
    </source>
</evidence>
<evidence type="ECO:0000256" key="21">
    <source>
        <dbReference type="SAM" id="Phobius"/>
    </source>
</evidence>
<dbReference type="InterPro" id="IPR013783">
    <property type="entry name" value="Ig-like_fold"/>
</dbReference>
<dbReference type="GO" id="GO:0005509">
    <property type="term" value="F:calcium ion binding"/>
    <property type="evidence" value="ECO:0007669"/>
    <property type="project" value="UniProtKB-UniRule"/>
</dbReference>
<evidence type="ECO:0000256" key="12">
    <source>
        <dbReference type="ARBA" id="ARBA00022837"/>
    </source>
</evidence>
<keyword evidence="15" id="KW-1015">Disulfide bond</keyword>
<evidence type="ECO:0000259" key="22">
    <source>
        <dbReference type="PROSITE" id="PS50268"/>
    </source>
</evidence>
<dbReference type="InterPro" id="IPR037524">
    <property type="entry name" value="PA14/GLEYA"/>
</dbReference>
<evidence type="ECO:0000256" key="15">
    <source>
        <dbReference type="ARBA" id="ARBA00023157"/>
    </source>
</evidence>
<dbReference type="GO" id="GO:0000272">
    <property type="term" value="P:polysaccharide catabolic process"/>
    <property type="evidence" value="ECO:0007669"/>
    <property type="project" value="InterPro"/>
</dbReference>
<evidence type="ECO:0000313" key="26">
    <source>
        <dbReference type="EMBL" id="RMX53262.1"/>
    </source>
</evidence>
<feature type="domain" description="G8" evidence="24">
    <location>
        <begin position="3005"/>
        <end position="3138"/>
    </location>
</feature>
<evidence type="ECO:0000256" key="7">
    <source>
        <dbReference type="ARBA" id="ARBA00022723"/>
    </source>
</evidence>
<feature type="domain" description="MYND-type" evidence="23">
    <location>
        <begin position="6534"/>
        <end position="6572"/>
    </location>
</feature>
<evidence type="ECO:0000259" key="24">
    <source>
        <dbReference type="PROSITE" id="PS51484"/>
    </source>
</evidence>
<dbReference type="PRINTS" id="PR00205">
    <property type="entry name" value="CADHERIN"/>
</dbReference>
<evidence type="ECO:0008006" key="28">
    <source>
        <dbReference type="Google" id="ProtNLM"/>
    </source>
</evidence>
<dbReference type="InterPro" id="IPR002909">
    <property type="entry name" value="IPT_dom"/>
</dbReference>
<dbReference type="PANTHER" id="PTHR46769">
    <property type="entry name" value="POLYCYSTIC KIDNEY AND HEPATIC DISEASE 1 (AUTOSOMAL RECESSIVE)-LIKE 1"/>
    <property type="match status" value="1"/>
</dbReference>
<comment type="subcellular location">
    <subcellularLocation>
        <location evidence="2">Cell membrane</location>
    </subcellularLocation>
    <subcellularLocation>
        <location evidence="3">Cell projection</location>
    </subcellularLocation>
    <subcellularLocation>
        <location evidence="1">Membrane</location>
        <topology evidence="1">Single-pass membrane protein</topology>
    </subcellularLocation>
</comment>
<feature type="transmembrane region" description="Helical" evidence="21">
    <location>
        <begin position="6142"/>
        <end position="6164"/>
    </location>
</feature>
<dbReference type="SMART" id="SM00429">
    <property type="entry name" value="IPT"/>
    <property type="match status" value="12"/>
</dbReference>
<evidence type="ECO:0000256" key="3">
    <source>
        <dbReference type="ARBA" id="ARBA00004316"/>
    </source>
</evidence>
<dbReference type="InterPro" id="IPR011050">
    <property type="entry name" value="Pectin_lyase_fold/virulence"/>
</dbReference>
<keyword evidence="5" id="KW-0245">EGF-like domain</keyword>
<dbReference type="Proteomes" id="UP000275408">
    <property type="component" value="Unassembled WGS sequence"/>
</dbReference>
<dbReference type="PROSITE" id="PS51484">
    <property type="entry name" value="G8"/>
    <property type="match status" value="2"/>
</dbReference>
<dbReference type="InterPro" id="IPR002126">
    <property type="entry name" value="Cadherin-like_dom"/>
</dbReference>
<feature type="compositionally biased region" description="Low complexity" evidence="20">
    <location>
        <begin position="6398"/>
        <end position="6413"/>
    </location>
</feature>
<dbReference type="GO" id="GO:0005886">
    <property type="term" value="C:plasma membrane"/>
    <property type="evidence" value="ECO:0007669"/>
    <property type="project" value="UniProtKB-SubCell"/>
</dbReference>
<feature type="region of interest" description="Disordered" evidence="20">
    <location>
        <begin position="6293"/>
        <end position="6375"/>
    </location>
</feature>
<evidence type="ECO:0000256" key="20">
    <source>
        <dbReference type="SAM" id="MobiDB-lite"/>
    </source>
</evidence>
<evidence type="ECO:0000256" key="8">
    <source>
        <dbReference type="ARBA" id="ARBA00022729"/>
    </source>
</evidence>
<dbReference type="InterPro" id="IPR014756">
    <property type="entry name" value="Ig_E-set"/>
</dbReference>
<dbReference type="Gene3D" id="2.160.20.10">
    <property type="entry name" value="Single-stranded right-handed beta-helix, Pectin lyase-like"/>
    <property type="match status" value="2"/>
</dbReference>
<keyword evidence="7" id="KW-0479">Metal-binding</keyword>